<reference evidence="1 2" key="1">
    <citation type="journal article" date="2015" name="Nature">
        <title>rRNA introns, odd ribosomes, and small enigmatic genomes across a large radiation of phyla.</title>
        <authorList>
            <person name="Brown C.T."/>
            <person name="Hug L.A."/>
            <person name="Thomas B.C."/>
            <person name="Sharon I."/>
            <person name="Castelle C.J."/>
            <person name="Singh A."/>
            <person name="Wilkins M.J."/>
            <person name="Williams K.H."/>
            <person name="Banfield J.F."/>
        </authorList>
    </citation>
    <scope>NUCLEOTIDE SEQUENCE [LARGE SCALE GENOMIC DNA]</scope>
</reference>
<gene>
    <name evidence="1" type="ORF">UR38_C0002G0203</name>
</gene>
<proteinExistence type="predicted"/>
<evidence type="ECO:0000313" key="2">
    <source>
        <dbReference type="Proteomes" id="UP000033995"/>
    </source>
</evidence>
<dbReference type="InterPro" id="IPR029058">
    <property type="entry name" value="AB_hydrolase_fold"/>
</dbReference>
<dbReference type="EMBL" id="LBOZ01000002">
    <property type="protein sequence ID" value="KKP48100.1"/>
    <property type="molecule type" value="Genomic_DNA"/>
</dbReference>
<organism evidence="1 2">
    <name type="scientific">Candidatus Woesebacteria bacterium GW2011_GWA2_33_28</name>
    <dbReference type="NCBI Taxonomy" id="1618561"/>
    <lineage>
        <taxon>Bacteria</taxon>
        <taxon>Candidatus Woeseibacteriota</taxon>
    </lineage>
</organism>
<dbReference type="SUPFAM" id="SSF53474">
    <property type="entry name" value="alpha/beta-Hydrolases"/>
    <property type="match status" value="1"/>
</dbReference>
<name>A0A0G0CAD8_9BACT</name>
<dbReference type="AlphaFoldDB" id="A0A0G0CAD8"/>
<accession>A0A0G0CAD8</accession>
<dbReference type="Proteomes" id="UP000033995">
    <property type="component" value="Unassembled WGS sequence"/>
</dbReference>
<sequence length="161" mass="18649">MQTLILPGYHPTNKTWVDETANNLKFDGIIRPFYWMHWTDETKKFNATEKVILIAKHVKDEKLNIIAKSIGTLVCAMTTNLIPDQINKIIFCGIPVNDIREDEINIIKKCILDFGEKVLVIQNMDDPHGSFEQVKSFGNVKMKVASNHDYPYFEEFNEFLI</sequence>
<evidence type="ECO:0000313" key="1">
    <source>
        <dbReference type="EMBL" id="KKP48100.1"/>
    </source>
</evidence>
<comment type="caution">
    <text evidence="1">The sequence shown here is derived from an EMBL/GenBank/DDBJ whole genome shotgun (WGS) entry which is preliminary data.</text>
</comment>
<protein>
    <submittedName>
        <fullName evidence="1">Uncharacterized protein</fullName>
    </submittedName>
</protein>